<accession>A0A0N0E033</accession>
<evidence type="ECO:0000313" key="4">
    <source>
        <dbReference type="EMBL" id="KPA85975.1"/>
    </source>
</evidence>
<keyword evidence="3" id="KW-0119">Carbohydrate metabolism</keyword>
<sequence length="381" mass="42610">MVFTVEVKPFGAGKMIWLSTNVLRVGLANFGATISSVKVFHPSKQQWIEVNCGFSQNPDEAEADTDYMGVTVGRCAGRIAHAKFKLDGRIYHTDKNMDCGHTCHGGVGAYHKKHWGYVVIQTHDVIGVKFNYTSPHMENGFPAELYNTVTYTIHKKTPNALRTQLEACITDSSPAEATPVNIFNHAYWNLNGVPERSGAMAADSDAVWKQPKNVRNHWVRVPASRVAQADRYAIPTGEYVDVSGTSLDFRQGRVLKDGMDDVKLLDRDPCGYDHPLAIDNWRKGKLILNGEAKSPVTNIRMKVYSTYPCMWVYSANNKKLPSSGKPGDRYERWSGLGLEPQYFPDGANHYNKLPSCIIRRGKNHFSETMVNEFSVEGSAKM</sequence>
<proteinExistence type="inferred from homology"/>
<evidence type="ECO:0000256" key="2">
    <source>
        <dbReference type="ARBA" id="ARBA00023235"/>
    </source>
</evidence>
<dbReference type="GeneID" id="26900567"/>
<dbReference type="GO" id="GO:0004034">
    <property type="term" value="F:aldose 1-epimerase activity"/>
    <property type="evidence" value="ECO:0007669"/>
    <property type="project" value="TreeGrafter"/>
</dbReference>
<dbReference type="OMA" id="VWDVEPF"/>
<dbReference type="PANTHER" id="PTHR10091:SF0">
    <property type="entry name" value="GALACTOSE MUTAROTASE"/>
    <property type="match status" value="1"/>
</dbReference>
<gene>
    <name evidence="4" type="ORF">ABB37_00269</name>
</gene>
<evidence type="ECO:0000256" key="3">
    <source>
        <dbReference type="ARBA" id="ARBA00023277"/>
    </source>
</evidence>
<dbReference type="InterPro" id="IPR008183">
    <property type="entry name" value="Aldose_1/G6P_1-epimerase"/>
</dbReference>
<dbReference type="PANTHER" id="PTHR10091">
    <property type="entry name" value="ALDOSE-1-EPIMERASE"/>
    <property type="match status" value="1"/>
</dbReference>
<protein>
    <submittedName>
        <fullName evidence="4">Aldose 1-epimerase-like protein</fullName>
    </submittedName>
</protein>
<evidence type="ECO:0000256" key="1">
    <source>
        <dbReference type="ARBA" id="ARBA00006206"/>
    </source>
</evidence>
<dbReference type="Proteomes" id="UP000037923">
    <property type="component" value="Unassembled WGS sequence"/>
</dbReference>
<name>A0A0N0E033_LEPPY</name>
<reference evidence="4 5" key="1">
    <citation type="submission" date="2015-07" db="EMBL/GenBank/DDBJ databases">
        <title>High-quality genome of monoxenous trypanosomatid Leptomonas pyrrhocoris.</title>
        <authorList>
            <person name="Flegontov P."/>
            <person name="Butenko A."/>
            <person name="Firsov S."/>
            <person name="Vlcek C."/>
            <person name="Logacheva M.D."/>
            <person name="Field M."/>
            <person name="Filatov D."/>
            <person name="Flegontova O."/>
            <person name="Gerasimov E."/>
            <person name="Jackson A.P."/>
            <person name="Kelly S."/>
            <person name="Opperdoes F."/>
            <person name="O'Reilly A."/>
            <person name="Votypka J."/>
            <person name="Yurchenko V."/>
            <person name="Lukes J."/>
        </authorList>
    </citation>
    <scope>NUCLEOTIDE SEQUENCE [LARGE SCALE GENOMIC DNA]</scope>
    <source>
        <strain evidence="4">H10</strain>
    </source>
</reference>
<evidence type="ECO:0000313" key="5">
    <source>
        <dbReference type="Proteomes" id="UP000037923"/>
    </source>
</evidence>
<comment type="similarity">
    <text evidence="1">Belongs to the aldose epimerase family.</text>
</comment>
<dbReference type="GO" id="GO:0033499">
    <property type="term" value="P:galactose catabolic process via UDP-galactose, Leloir pathway"/>
    <property type="evidence" value="ECO:0007669"/>
    <property type="project" value="TreeGrafter"/>
</dbReference>
<dbReference type="InterPro" id="IPR047215">
    <property type="entry name" value="Galactose_mutarotase-like"/>
</dbReference>
<keyword evidence="5" id="KW-1185">Reference proteome</keyword>
<keyword evidence="2" id="KW-0413">Isomerase</keyword>
<dbReference type="SUPFAM" id="SSF74650">
    <property type="entry name" value="Galactose mutarotase-like"/>
    <property type="match status" value="1"/>
</dbReference>
<dbReference type="InterPro" id="IPR014718">
    <property type="entry name" value="GH-type_carb-bd"/>
</dbReference>
<dbReference type="VEuPathDB" id="TriTrypDB:LpyrH10_01_2690"/>
<dbReference type="AlphaFoldDB" id="A0A0N0E033"/>
<dbReference type="InterPro" id="IPR011013">
    <property type="entry name" value="Gal_mutarotase_sf_dom"/>
</dbReference>
<dbReference type="OrthoDB" id="274691at2759"/>
<dbReference type="GO" id="GO:0030246">
    <property type="term" value="F:carbohydrate binding"/>
    <property type="evidence" value="ECO:0007669"/>
    <property type="project" value="InterPro"/>
</dbReference>
<dbReference type="GO" id="GO:0006006">
    <property type="term" value="P:glucose metabolic process"/>
    <property type="evidence" value="ECO:0007669"/>
    <property type="project" value="TreeGrafter"/>
</dbReference>
<dbReference type="EMBL" id="LGTL01000001">
    <property type="protein sequence ID" value="KPA85975.1"/>
    <property type="molecule type" value="Genomic_DNA"/>
</dbReference>
<organism evidence="4 5">
    <name type="scientific">Leptomonas pyrrhocoris</name>
    <name type="common">Firebug parasite</name>
    <dbReference type="NCBI Taxonomy" id="157538"/>
    <lineage>
        <taxon>Eukaryota</taxon>
        <taxon>Discoba</taxon>
        <taxon>Euglenozoa</taxon>
        <taxon>Kinetoplastea</taxon>
        <taxon>Metakinetoplastina</taxon>
        <taxon>Trypanosomatida</taxon>
        <taxon>Trypanosomatidae</taxon>
        <taxon>Leishmaniinae</taxon>
        <taxon>Leptomonas</taxon>
    </lineage>
</organism>
<dbReference type="RefSeq" id="XP_015664414.1">
    <property type="nucleotide sequence ID" value="XM_015796406.1"/>
</dbReference>
<dbReference type="CDD" id="cd09019">
    <property type="entry name" value="galactose_mutarotase_like"/>
    <property type="match status" value="1"/>
</dbReference>
<dbReference type="Gene3D" id="2.70.98.10">
    <property type="match status" value="1"/>
</dbReference>
<comment type="caution">
    <text evidence="4">The sequence shown here is derived from an EMBL/GenBank/DDBJ whole genome shotgun (WGS) entry which is preliminary data.</text>
</comment>
<dbReference type="Pfam" id="PF01263">
    <property type="entry name" value="Aldose_epim"/>
    <property type="match status" value="1"/>
</dbReference>